<dbReference type="InterPro" id="IPR002376">
    <property type="entry name" value="Formyl_transf_N"/>
</dbReference>
<name>A0A832UWF3_9ARCH</name>
<dbReference type="GO" id="GO:0004644">
    <property type="term" value="F:phosphoribosylglycinamide formyltransferase activity"/>
    <property type="evidence" value="ECO:0007669"/>
    <property type="project" value="UniProtKB-EC"/>
</dbReference>
<dbReference type="AlphaFoldDB" id="A0A832UWF3"/>
<keyword evidence="4" id="KW-0658">Purine biosynthesis</keyword>
<dbReference type="PROSITE" id="PS00373">
    <property type="entry name" value="GART"/>
    <property type="match status" value="1"/>
</dbReference>
<comment type="pathway">
    <text evidence="1">Purine metabolism; IMP biosynthesis via de novo pathway; N(2)-formyl-N(1)-(5-phospho-D-ribosyl)glycinamide from N(1)-(5-phospho-D-ribosyl)glycinamide (10-formyl THF route): step 1/1.</text>
</comment>
<gene>
    <name evidence="10" type="primary">purN</name>
    <name evidence="10" type="ORF">H1016_05710</name>
</gene>
<evidence type="ECO:0000256" key="7">
    <source>
        <dbReference type="ARBA" id="ARBA00041682"/>
    </source>
</evidence>
<dbReference type="NCBIfam" id="TIGR00639">
    <property type="entry name" value="PurN"/>
    <property type="match status" value="1"/>
</dbReference>
<dbReference type="HAMAP" id="MF_01930">
    <property type="entry name" value="PurN"/>
    <property type="match status" value="1"/>
</dbReference>
<dbReference type="PANTHER" id="PTHR43369:SF2">
    <property type="entry name" value="PHOSPHORIBOSYLGLYCINAMIDE FORMYLTRANSFERASE"/>
    <property type="match status" value="1"/>
</dbReference>
<comment type="similarity">
    <text evidence="5">Belongs to the GART family.</text>
</comment>
<reference evidence="10 11" key="1">
    <citation type="journal article" name="Nat. Commun.">
        <title>Undinarchaeota illuminate DPANN phylogeny and the impact of gene transfer on archaeal evolution.</title>
        <authorList>
            <person name="Dombrowski N."/>
            <person name="Williams T.A."/>
            <person name="Sun J."/>
            <person name="Woodcroft B.J."/>
            <person name="Lee J.H."/>
            <person name="Minh B.Q."/>
            <person name="Rinke C."/>
            <person name="Spang A."/>
        </authorList>
    </citation>
    <scope>NUCLEOTIDE SEQUENCE [LARGE SCALE GENOMIC DNA]</scope>
    <source>
        <strain evidence="10">MAG_bin1129</strain>
    </source>
</reference>
<evidence type="ECO:0000259" key="9">
    <source>
        <dbReference type="Pfam" id="PF00551"/>
    </source>
</evidence>
<evidence type="ECO:0000313" key="10">
    <source>
        <dbReference type="EMBL" id="HIK01000.1"/>
    </source>
</evidence>
<dbReference type="EC" id="2.1.2.2" evidence="2"/>
<evidence type="ECO:0000256" key="6">
    <source>
        <dbReference type="ARBA" id="ARBA00041324"/>
    </source>
</evidence>
<evidence type="ECO:0000313" key="11">
    <source>
        <dbReference type="Proteomes" id="UP000646946"/>
    </source>
</evidence>
<dbReference type="Gene3D" id="3.40.50.170">
    <property type="entry name" value="Formyl transferase, N-terminal domain"/>
    <property type="match status" value="1"/>
</dbReference>
<evidence type="ECO:0000256" key="5">
    <source>
        <dbReference type="ARBA" id="ARBA00038440"/>
    </source>
</evidence>
<dbReference type="Proteomes" id="UP000646946">
    <property type="component" value="Unassembled WGS sequence"/>
</dbReference>
<dbReference type="InterPro" id="IPR001555">
    <property type="entry name" value="GART_AS"/>
</dbReference>
<dbReference type="InterPro" id="IPR004607">
    <property type="entry name" value="GART"/>
</dbReference>
<dbReference type="FunFam" id="3.40.50.170:FF:000013">
    <property type="entry name" value="Phosphoribosylamine-glycine ligase"/>
    <property type="match status" value="1"/>
</dbReference>
<dbReference type="PANTHER" id="PTHR43369">
    <property type="entry name" value="PHOSPHORIBOSYLGLYCINAMIDE FORMYLTRANSFERASE"/>
    <property type="match status" value="1"/>
</dbReference>
<keyword evidence="3 10" id="KW-0808">Transferase</keyword>
<dbReference type="CDD" id="cd08645">
    <property type="entry name" value="FMT_core_GART"/>
    <property type="match status" value="1"/>
</dbReference>
<dbReference type="GO" id="GO:0006189">
    <property type="term" value="P:'de novo' IMP biosynthetic process"/>
    <property type="evidence" value="ECO:0007669"/>
    <property type="project" value="UniProtKB-UniPathway"/>
</dbReference>
<keyword evidence="11" id="KW-1185">Reference proteome</keyword>
<protein>
    <recommendedName>
        <fullName evidence="2">phosphoribosylglycinamide formyltransferase 1</fullName>
        <ecNumber evidence="2">2.1.2.2</ecNumber>
    </recommendedName>
    <alternativeName>
        <fullName evidence="7">5'-phosphoribosylglycinamide transformylase</fullName>
    </alternativeName>
    <alternativeName>
        <fullName evidence="6">GAR transformylase</fullName>
    </alternativeName>
</protein>
<accession>A0A832UWF3</accession>
<evidence type="ECO:0000256" key="4">
    <source>
        <dbReference type="ARBA" id="ARBA00022755"/>
    </source>
</evidence>
<dbReference type="Pfam" id="PF00551">
    <property type="entry name" value="Formyl_trans_N"/>
    <property type="match status" value="1"/>
</dbReference>
<comment type="caution">
    <text evidence="10">The sequence shown here is derived from an EMBL/GenBank/DDBJ whole genome shotgun (WGS) entry which is preliminary data.</text>
</comment>
<dbReference type="UniPathway" id="UPA00074">
    <property type="reaction ID" value="UER00126"/>
</dbReference>
<sequence length="205" mass="22691">MKKKLKIGVLASTRGTDLQAIIDAINSGKLNAEIACVISNKAEAFVLERARNHNIEAIFIDVKGKNRDEYDKEVSKELDKRGIELICLIGYMRIVSDWFVKKYCSRIINVHPSLLPAFAGGMDKDVHTEVLKAGLKETGCTIHFVTEQVDGGPIIIQKKVPVLANDTPDSLKERVQAAEKVAYVEAIKLFSENKLKVSGSKVLIK</sequence>
<evidence type="ECO:0000256" key="1">
    <source>
        <dbReference type="ARBA" id="ARBA00005054"/>
    </source>
</evidence>
<dbReference type="EMBL" id="DVAB01000052">
    <property type="protein sequence ID" value="HIK01000.1"/>
    <property type="molecule type" value="Genomic_DNA"/>
</dbReference>
<dbReference type="GO" id="GO:0005737">
    <property type="term" value="C:cytoplasm"/>
    <property type="evidence" value="ECO:0007669"/>
    <property type="project" value="TreeGrafter"/>
</dbReference>
<dbReference type="SUPFAM" id="SSF53328">
    <property type="entry name" value="Formyltransferase"/>
    <property type="match status" value="1"/>
</dbReference>
<evidence type="ECO:0000256" key="3">
    <source>
        <dbReference type="ARBA" id="ARBA00022679"/>
    </source>
</evidence>
<evidence type="ECO:0000256" key="2">
    <source>
        <dbReference type="ARBA" id="ARBA00012254"/>
    </source>
</evidence>
<proteinExistence type="inferred from homology"/>
<feature type="domain" description="Formyl transferase N-terminal" evidence="9">
    <location>
        <begin position="6"/>
        <end position="187"/>
    </location>
</feature>
<dbReference type="InterPro" id="IPR036477">
    <property type="entry name" value="Formyl_transf_N_sf"/>
</dbReference>
<evidence type="ECO:0000256" key="8">
    <source>
        <dbReference type="ARBA" id="ARBA00047664"/>
    </source>
</evidence>
<comment type="catalytic activity">
    <reaction evidence="8">
        <text>N(1)-(5-phospho-beta-D-ribosyl)glycinamide + (6R)-10-formyltetrahydrofolate = N(2)-formyl-N(1)-(5-phospho-beta-D-ribosyl)glycinamide + (6S)-5,6,7,8-tetrahydrofolate + H(+)</text>
        <dbReference type="Rhea" id="RHEA:15053"/>
        <dbReference type="ChEBI" id="CHEBI:15378"/>
        <dbReference type="ChEBI" id="CHEBI:57453"/>
        <dbReference type="ChEBI" id="CHEBI:143788"/>
        <dbReference type="ChEBI" id="CHEBI:147286"/>
        <dbReference type="ChEBI" id="CHEBI:195366"/>
        <dbReference type="EC" id="2.1.2.2"/>
    </reaction>
</comment>
<organism evidence="10 11">
    <name type="scientific">Candidatus Naiadarchaeum limnaeum</name>
    <dbReference type="NCBI Taxonomy" id="2756139"/>
    <lineage>
        <taxon>Archaea</taxon>
        <taxon>Candidatus Undinarchaeota</taxon>
        <taxon>Candidatus Undinarchaeia</taxon>
        <taxon>Candidatus Naiadarchaeales</taxon>
        <taxon>Candidatus Naiadarchaeaceae</taxon>
        <taxon>Candidatus Naiadarchaeum</taxon>
    </lineage>
</organism>